<feature type="domain" description="Retroviral polymerase SH3-like" evidence="3">
    <location>
        <begin position="298"/>
        <end position="332"/>
    </location>
</feature>
<accession>A0AAW2NHJ6</accession>
<feature type="region of interest" description="Disordered" evidence="1">
    <location>
        <begin position="122"/>
        <end position="175"/>
    </location>
</feature>
<protein>
    <recommendedName>
        <fullName evidence="5">Zinc finger, CCHC-type</fullName>
    </recommendedName>
</protein>
<dbReference type="InterPro" id="IPR057670">
    <property type="entry name" value="SH3_retrovirus"/>
</dbReference>
<evidence type="ECO:0000259" key="2">
    <source>
        <dbReference type="Pfam" id="PF22936"/>
    </source>
</evidence>
<sequence>MAESVKDVTTKFSKLDKFESVDFHRWQKKMHFLLTTLKVVYELSTLIPEYVEDETVEQTRRRNKWKNDDYICRGHILNGMSDTLFNIYQNVESAKALWDALEAKYMAERCFKQEVHSSHLPIEESLSAQENDKPKGKDVVGSSSMNMVEDRRATKINDRKGKRKVNDNKHDDSNKKSKLTCWKYGKFSHFKRDCRVEAFYLQDDDVVWWIDSGATTHVCKDLGWFKVFQPMDDGSILHMKNESSAPVVGVGSVVLEFTSGKTINLSNMLVPNKRNKVTLYELWYKKKPNLNYLRIWGCRAVVRLPEPKKKNLGERDIDCIFIGYVEHSKAYRNEVSTLYPYCFNVEDDPKTFDESMKSQDVAFWKEAINDETDSIMGNNTWVLADLPSGCKPSGCKWIFKKKMRVDGTIEKFKARLVI</sequence>
<reference evidence="4" key="2">
    <citation type="journal article" date="2024" name="Plant">
        <title>Genomic evolution and insights into agronomic trait innovations of Sesamum species.</title>
        <authorList>
            <person name="Miao H."/>
            <person name="Wang L."/>
            <person name="Qu L."/>
            <person name="Liu H."/>
            <person name="Sun Y."/>
            <person name="Le M."/>
            <person name="Wang Q."/>
            <person name="Wei S."/>
            <person name="Zheng Y."/>
            <person name="Lin W."/>
            <person name="Duan Y."/>
            <person name="Cao H."/>
            <person name="Xiong S."/>
            <person name="Wang X."/>
            <person name="Wei L."/>
            <person name="Li C."/>
            <person name="Ma Q."/>
            <person name="Ju M."/>
            <person name="Zhao R."/>
            <person name="Li G."/>
            <person name="Mu C."/>
            <person name="Tian Q."/>
            <person name="Mei H."/>
            <person name="Zhang T."/>
            <person name="Gao T."/>
            <person name="Zhang H."/>
        </authorList>
    </citation>
    <scope>NUCLEOTIDE SEQUENCE</scope>
    <source>
        <strain evidence="4">KEN8</strain>
    </source>
</reference>
<feature type="domain" description="Retrovirus-related Pol polyprotein from transposon TNT 1-94-like beta-barrel" evidence="2">
    <location>
        <begin position="208"/>
        <end position="272"/>
    </location>
</feature>
<dbReference type="AlphaFoldDB" id="A0AAW2NHJ6"/>
<evidence type="ECO:0008006" key="5">
    <source>
        <dbReference type="Google" id="ProtNLM"/>
    </source>
</evidence>
<dbReference type="Pfam" id="PF14223">
    <property type="entry name" value="Retrotran_gag_2"/>
    <property type="match status" value="1"/>
</dbReference>
<evidence type="ECO:0000259" key="3">
    <source>
        <dbReference type="Pfam" id="PF25597"/>
    </source>
</evidence>
<gene>
    <name evidence="4" type="ORF">Scaly_1905800</name>
</gene>
<dbReference type="PANTHER" id="PTHR47592:SF29">
    <property type="entry name" value="ZINC FINGER, CCHC-TYPE"/>
    <property type="match status" value="1"/>
</dbReference>
<reference evidence="4" key="1">
    <citation type="submission" date="2020-06" db="EMBL/GenBank/DDBJ databases">
        <authorList>
            <person name="Li T."/>
            <person name="Hu X."/>
            <person name="Zhang T."/>
            <person name="Song X."/>
            <person name="Zhang H."/>
            <person name="Dai N."/>
            <person name="Sheng W."/>
            <person name="Hou X."/>
            <person name="Wei L."/>
        </authorList>
    </citation>
    <scope>NUCLEOTIDE SEQUENCE</scope>
    <source>
        <strain evidence="4">KEN8</strain>
        <tissue evidence="4">Leaf</tissue>
    </source>
</reference>
<proteinExistence type="predicted"/>
<evidence type="ECO:0000256" key="1">
    <source>
        <dbReference type="SAM" id="MobiDB-lite"/>
    </source>
</evidence>
<name>A0AAW2NHJ6_9LAMI</name>
<feature type="compositionally biased region" description="Basic and acidic residues" evidence="1">
    <location>
        <begin position="148"/>
        <end position="175"/>
    </location>
</feature>
<dbReference type="EMBL" id="JACGWM010000011">
    <property type="protein sequence ID" value="KAL0342432.1"/>
    <property type="molecule type" value="Genomic_DNA"/>
</dbReference>
<evidence type="ECO:0000313" key="4">
    <source>
        <dbReference type="EMBL" id="KAL0342432.1"/>
    </source>
</evidence>
<organism evidence="4">
    <name type="scientific">Sesamum calycinum</name>
    <dbReference type="NCBI Taxonomy" id="2727403"/>
    <lineage>
        <taxon>Eukaryota</taxon>
        <taxon>Viridiplantae</taxon>
        <taxon>Streptophyta</taxon>
        <taxon>Embryophyta</taxon>
        <taxon>Tracheophyta</taxon>
        <taxon>Spermatophyta</taxon>
        <taxon>Magnoliopsida</taxon>
        <taxon>eudicotyledons</taxon>
        <taxon>Gunneridae</taxon>
        <taxon>Pentapetalae</taxon>
        <taxon>asterids</taxon>
        <taxon>lamiids</taxon>
        <taxon>Lamiales</taxon>
        <taxon>Pedaliaceae</taxon>
        <taxon>Sesamum</taxon>
    </lineage>
</organism>
<dbReference type="Pfam" id="PF22936">
    <property type="entry name" value="Pol_BBD"/>
    <property type="match status" value="1"/>
</dbReference>
<dbReference type="InterPro" id="IPR054722">
    <property type="entry name" value="PolX-like_BBD"/>
</dbReference>
<dbReference type="Pfam" id="PF25597">
    <property type="entry name" value="SH3_retrovirus"/>
    <property type="match status" value="1"/>
</dbReference>
<comment type="caution">
    <text evidence="4">The sequence shown here is derived from an EMBL/GenBank/DDBJ whole genome shotgun (WGS) entry which is preliminary data.</text>
</comment>
<dbReference type="PANTHER" id="PTHR47592">
    <property type="entry name" value="PBF68 PROTEIN"/>
    <property type="match status" value="1"/>
</dbReference>